<dbReference type="GO" id="GO:0002953">
    <property type="term" value="F:5'-deoxynucleotidase activity"/>
    <property type="evidence" value="ECO:0007669"/>
    <property type="project" value="UniProtKB-EC"/>
</dbReference>
<dbReference type="EMBL" id="CP001857">
    <property type="protein sequence ID" value="ADB57407.1"/>
    <property type="molecule type" value="Genomic_DNA"/>
</dbReference>
<dbReference type="PANTHER" id="PTHR11845">
    <property type="entry name" value="5'-DEOXYNUCLEOTIDASE HDDC2"/>
    <property type="match status" value="1"/>
</dbReference>
<keyword evidence="7" id="KW-0378">Hydrolase</keyword>
<keyword evidence="6" id="KW-0479">Metal-binding</keyword>
<dbReference type="Gene3D" id="1.10.3210.10">
    <property type="entry name" value="Hypothetical protein af1432"/>
    <property type="match status" value="1"/>
</dbReference>
<dbReference type="AlphaFoldDB" id="D2RGI2"/>
<comment type="subunit">
    <text evidence="4">Homodimer.</text>
</comment>
<dbReference type="RefSeq" id="WP_012939743.1">
    <property type="nucleotide sequence ID" value="NC_013741.1"/>
</dbReference>
<dbReference type="SUPFAM" id="SSF109604">
    <property type="entry name" value="HD-domain/PDEase-like"/>
    <property type="match status" value="1"/>
</dbReference>
<comment type="cofactor">
    <cofactor evidence="2">
        <name>Mn(2+)</name>
        <dbReference type="ChEBI" id="CHEBI:29035"/>
    </cofactor>
</comment>
<evidence type="ECO:0000256" key="5">
    <source>
        <dbReference type="ARBA" id="ARBA00012964"/>
    </source>
</evidence>
<comment type="cofactor">
    <cofactor evidence="3">
        <name>Co(2+)</name>
        <dbReference type="ChEBI" id="CHEBI:48828"/>
    </cofactor>
</comment>
<proteinExistence type="predicted"/>
<dbReference type="STRING" id="572546.Arcpr_0337"/>
<dbReference type="InterPro" id="IPR039356">
    <property type="entry name" value="YfbR/HDDC2"/>
</dbReference>
<evidence type="ECO:0000259" key="8">
    <source>
        <dbReference type="SMART" id="SM00471"/>
    </source>
</evidence>
<evidence type="ECO:0000256" key="3">
    <source>
        <dbReference type="ARBA" id="ARBA00001941"/>
    </source>
</evidence>
<dbReference type="KEGG" id="apo:Arcpr_0337"/>
<evidence type="ECO:0000313" key="9">
    <source>
        <dbReference type="EMBL" id="ADB57407.1"/>
    </source>
</evidence>
<evidence type="ECO:0000313" key="10">
    <source>
        <dbReference type="Proteomes" id="UP000001901"/>
    </source>
</evidence>
<dbReference type="Pfam" id="PF13023">
    <property type="entry name" value="HD_3"/>
    <property type="match status" value="1"/>
</dbReference>
<dbReference type="InterPro" id="IPR006674">
    <property type="entry name" value="HD_domain"/>
</dbReference>
<sequence length="172" mass="19994">MEEIVKLMFEAGTLKLIPRSGWFKVGIKNPESVAEHSFRTALIASLIAYMETKDFDKACKACLLGLIHDLNESRILDLHKLSRRYVRVDRDALEDQIQLMPFAEELKKAMNELMDYVKDADQLELLLQAKEYSESHPSAMLYTKNVKFKTETAKKLAEVIKKSDWRWWLGLE</sequence>
<dbReference type="PANTHER" id="PTHR11845:SF13">
    <property type="entry name" value="5'-DEOXYNUCLEOTIDASE HDDC2"/>
    <property type="match status" value="1"/>
</dbReference>
<evidence type="ECO:0000256" key="4">
    <source>
        <dbReference type="ARBA" id="ARBA00011738"/>
    </source>
</evidence>
<accession>D2RGI2</accession>
<dbReference type="Proteomes" id="UP000001901">
    <property type="component" value="Chromosome"/>
</dbReference>
<name>D2RGI2_ARCPA</name>
<keyword evidence="10" id="KW-1185">Reference proteome</keyword>
<dbReference type="GO" id="GO:0046872">
    <property type="term" value="F:metal ion binding"/>
    <property type="evidence" value="ECO:0007669"/>
    <property type="project" value="UniProtKB-KW"/>
</dbReference>
<feature type="domain" description="HD/PDEase" evidence="8">
    <location>
        <begin position="29"/>
        <end position="135"/>
    </location>
</feature>
<comment type="catalytic activity">
    <reaction evidence="1">
        <text>a 2'-deoxyribonucleoside 5'-phosphate + H2O = a 2'-deoxyribonucleoside + phosphate</text>
        <dbReference type="Rhea" id="RHEA:36167"/>
        <dbReference type="ChEBI" id="CHEBI:15377"/>
        <dbReference type="ChEBI" id="CHEBI:18274"/>
        <dbReference type="ChEBI" id="CHEBI:43474"/>
        <dbReference type="ChEBI" id="CHEBI:65317"/>
        <dbReference type="EC" id="3.1.3.89"/>
    </reaction>
</comment>
<dbReference type="GeneID" id="8738991"/>
<evidence type="ECO:0000256" key="6">
    <source>
        <dbReference type="ARBA" id="ARBA00022723"/>
    </source>
</evidence>
<dbReference type="PaxDb" id="572546-Arcpr_0337"/>
<dbReference type="eggNOG" id="arCOG04311">
    <property type="taxonomic scope" value="Archaea"/>
</dbReference>
<evidence type="ECO:0000256" key="7">
    <source>
        <dbReference type="ARBA" id="ARBA00022801"/>
    </source>
</evidence>
<gene>
    <name evidence="9" type="ordered locus">Arcpr_0337</name>
</gene>
<dbReference type="HOGENOM" id="CLU_039453_4_0_2"/>
<protein>
    <recommendedName>
        <fullName evidence="5">5'-deoxynucleotidase</fullName>
        <ecNumber evidence="5">3.1.3.89</ecNumber>
    </recommendedName>
</protein>
<evidence type="ECO:0000256" key="1">
    <source>
        <dbReference type="ARBA" id="ARBA00001638"/>
    </source>
</evidence>
<dbReference type="OrthoDB" id="46088at2157"/>
<dbReference type="EC" id="3.1.3.89" evidence="5"/>
<organism evidence="9 10">
    <name type="scientific">Archaeoglobus profundus (strain DSM 5631 / JCM 9629 / NBRC 100127 / Av18)</name>
    <dbReference type="NCBI Taxonomy" id="572546"/>
    <lineage>
        <taxon>Archaea</taxon>
        <taxon>Methanobacteriati</taxon>
        <taxon>Methanobacteriota</taxon>
        <taxon>Archaeoglobi</taxon>
        <taxon>Archaeoglobales</taxon>
        <taxon>Archaeoglobaceae</taxon>
        <taxon>Archaeoglobus</taxon>
    </lineage>
</organism>
<dbReference type="GO" id="GO:0005737">
    <property type="term" value="C:cytoplasm"/>
    <property type="evidence" value="ECO:0007669"/>
    <property type="project" value="TreeGrafter"/>
</dbReference>
<dbReference type="InterPro" id="IPR003607">
    <property type="entry name" value="HD/PDEase_dom"/>
</dbReference>
<reference evidence="9 10" key="1">
    <citation type="journal article" date="2010" name="Stand. Genomic Sci.">
        <title>Complete genome sequence of Archaeoglobus profundus type strain (AV18).</title>
        <authorList>
            <person name="von Jan M."/>
            <person name="Lapidus A."/>
            <person name="Del Rio T.G."/>
            <person name="Copeland A."/>
            <person name="Tice H."/>
            <person name="Cheng J.F."/>
            <person name="Lucas S."/>
            <person name="Chen F."/>
            <person name="Nolan M."/>
            <person name="Goodwin L."/>
            <person name="Han C."/>
            <person name="Pitluck S."/>
            <person name="Liolios K."/>
            <person name="Ivanova N."/>
            <person name="Mavromatis K."/>
            <person name="Ovchinnikova G."/>
            <person name="Chertkov O."/>
            <person name="Pati A."/>
            <person name="Chen A."/>
            <person name="Palaniappan K."/>
            <person name="Land M."/>
            <person name="Hauser L."/>
            <person name="Chang Y.J."/>
            <person name="Jeffries C.D."/>
            <person name="Saunders E."/>
            <person name="Brettin T."/>
            <person name="Detter J.C."/>
            <person name="Chain P."/>
            <person name="Eichinger K."/>
            <person name="Huber H."/>
            <person name="Spring S."/>
            <person name="Rohde M."/>
            <person name="Goker M."/>
            <person name="Wirth R."/>
            <person name="Woyke T."/>
            <person name="Bristow J."/>
            <person name="Eisen J.A."/>
            <person name="Markowitz V."/>
            <person name="Hugenholtz P."/>
            <person name="Kyrpides N.C."/>
            <person name="Klenk H.P."/>
        </authorList>
    </citation>
    <scope>NUCLEOTIDE SEQUENCE [LARGE SCALE GENOMIC DNA]</scope>
    <source>
        <strain evidence="10">DSM 5631 / JCM 9629 / NBRC 100127 / Av18</strain>
    </source>
</reference>
<dbReference type="SMART" id="SM00471">
    <property type="entry name" value="HDc"/>
    <property type="match status" value="1"/>
</dbReference>
<evidence type="ECO:0000256" key="2">
    <source>
        <dbReference type="ARBA" id="ARBA00001936"/>
    </source>
</evidence>